<proteinExistence type="predicted"/>
<evidence type="ECO:0000313" key="2">
    <source>
        <dbReference type="EMBL" id="MCG2614109.1"/>
    </source>
</evidence>
<evidence type="ECO:0000259" key="1">
    <source>
        <dbReference type="Pfam" id="PF03551"/>
    </source>
</evidence>
<dbReference type="InterPro" id="IPR036388">
    <property type="entry name" value="WH-like_DNA-bd_sf"/>
</dbReference>
<dbReference type="RefSeq" id="WP_237870199.1">
    <property type="nucleotide sequence ID" value="NZ_JAKLTR010000003.1"/>
</dbReference>
<dbReference type="Proteomes" id="UP001165367">
    <property type="component" value="Unassembled WGS sequence"/>
</dbReference>
<reference evidence="2" key="1">
    <citation type="submission" date="2022-01" db="EMBL/GenBank/DDBJ databases">
        <authorList>
            <person name="Jo J.-H."/>
            <person name="Im W.-T."/>
        </authorList>
    </citation>
    <scope>NUCLEOTIDE SEQUENCE</scope>
    <source>
        <strain evidence="2">NA20</strain>
    </source>
</reference>
<evidence type="ECO:0000313" key="3">
    <source>
        <dbReference type="Proteomes" id="UP001165367"/>
    </source>
</evidence>
<dbReference type="SUPFAM" id="SSF46785">
    <property type="entry name" value="Winged helix' DNA-binding domain"/>
    <property type="match status" value="1"/>
</dbReference>
<keyword evidence="3" id="KW-1185">Reference proteome</keyword>
<feature type="domain" description="Transcription regulator PadR N-terminal" evidence="1">
    <location>
        <begin position="15"/>
        <end position="89"/>
    </location>
</feature>
<comment type="caution">
    <text evidence="2">The sequence shown here is derived from an EMBL/GenBank/DDBJ whole genome shotgun (WGS) entry which is preliminary data.</text>
</comment>
<name>A0ABS9KP81_9BACT</name>
<dbReference type="InterPro" id="IPR005149">
    <property type="entry name" value="Tscrpt_reg_PadR_N"/>
</dbReference>
<accession>A0ABS9KP81</accession>
<dbReference type="Gene3D" id="1.10.10.10">
    <property type="entry name" value="Winged helix-like DNA-binding domain superfamily/Winged helix DNA-binding domain"/>
    <property type="match status" value="1"/>
</dbReference>
<protein>
    <submittedName>
        <fullName evidence="2">PadR family transcriptional regulator</fullName>
    </submittedName>
</protein>
<dbReference type="InterPro" id="IPR036390">
    <property type="entry name" value="WH_DNA-bd_sf"/>
</dbReference>
<sequence length="104" mass="11738">MYRNYLGEFEEIVLLTVAAMDGEAYGALLLDNITAYTGRSVQLSAIHVALYRLEEKKFVTSTLGGATGERGGRRKRLFTITPDGMQILKDIRTVREELWQLIRG</sequence>
<dbReference type="EMBL" id="JAKLTR010000003">
    <property type="protein sequence ID" value="MCG2614109.1"/>
    <property type="molecule type" value="Genomic_DNA"/>
</dbReference>
<organism evidence="2 3">
    <name type="scientific">Terrimonas ginsenosidimutans</name>
    <dbReference type="NCBI Taxonomy" id="2908004"/>
    <lineage>
        <taxon>Bacteria</taxon>
        <taxon>Pseudomonadati</taxon>
        <taxon>Bacteroidota</taxon>
        <taxon>Chitinophagia</taxon>
        <taxon>Chitinophagales</taxon>
        <taxon>Chitinophagaceae</taxon>
        <taxon>Terrimonas</taxon>
    </lineage>
</organism>
<gene>
    <name evidence="2" type="ORF">LZZ85_07440</name>
</gene>
<dbReference type="Pfam" id="PF03551">
    <property type="entry name" value="PadR"/>
    <property type="match status" value="1"/>
</dbReference>